<comment type="subunit">
    <text evidence="13">Homodimer which binds Holliday junction (HJ) DNA. The HJ becomes 2-fold symmetrical on binding to RuvC with unstacked arms; it has a different conformation from HJ DNA in complex with RuvA. In the full resolvosome a probable DNA-RuvA(4)-RuvB(12)-RuvC(2) complex forms which resolves the HJ.</text>
</comment>
<dbReference type="GO" id="GO:0006281">
    <property type="term" value="P:DNA repair"/>
    <property type="evidence" value="ECO:0007669"/>
    <property type="project" value="UniProtKB-UniRule"/>
</dbReference>
<organism evidence="15 16">
    <name type="scientific">Magnetovibrio blakemorei</name>
    <dbReference type="NCBI Taxonomy" id="28181"/>
    <lineage>
        <taxon>Bacteria</taxon>
        <taxon>Pseudomonadati</taxon>
        <taxon>Pseudomonadota</taxon>
        <taxon>Alphaproteobacteria</taxon>
        <taxon>Rhodospirillales</taxon>
        <taxon>Magnetovibrionaceae</taxon>
        <taxon>Magnetovibrio</taxon>
    </lineage>
</organism>
<dbReference type="GO" id="GO:0048476">
    <property type="term" value="C:Holliday junction resolvase complex"/>
    <property type="evidence" value="ECO:0007669"/>
    <property type="project" value="UniProtKB-UniRule"/>
</dbReference>
<dbReference type="GO" id="GO:0000287">
    <property type="term" value="F:magnesium ion binding"/>
    <property type="evidence" value="ECO:0007669"/>
    <property type="project" value="UniProtKB-UniRule"/>
</dbReference>
<comment type="caution">
    <text evidence="15">The sequence shown here is derived from an EMBL/GenBank/DDBJ whole genome shotgun (WGS) entry which is preliminary data.</text>
</comment>
<dbReference type="InterPro" id="IPR002176">
    <property type="entry name" value="X-over_junc_endoDNase_RuvC"/>
</dbReference>
<feature type="active site" evidence="13">
    <location>
        <position position="139"/>
    </location>
</feature>
<evidence type="ECO:0000256" key="6">
    <source>
        <dbReference type="ARBA" id="ARBA00022763"/>
    </source>
</evidence>
<dbReference type="PANTHER" id="PTHR30194">
    <property type="entry name" value="CROSSOVER JUNCTION ENDODEOXYRIBONUCLEASE RUVC"/>
    <property type="match status" value="1"/>
</dbReference>
<dbReference type="InterPro" id="IPR036397">
    <property type="entry name" value="RNaseH_sf"/>
</dbReference>
<dbReference type="AlphaFoldDB" id="A0A1E5QA56"/>
<accession>A0A1E5QA56</accession>
<keyword evidence="8 13" id="KW-0460">Magnesium</keyword>
<dbReference type="NCBIfam" id="TIGR00228">
    <property type="entry name" value="ruvC"/>
    <property type="match status" value="1"/>
</dbReference>
<dbReference type="GO" id="GO:0003677">
    <property type="term" value="F:DNA binding"/>
    <property type="evidence" value="ECO:0007669"/>
    <property type="project" value="UniProtKB-KW"/>
</dbReference>
<keyword evidence="6 13" id="KW-0227">DNA damage</keyword>
<dbReference type="RefSeq" id="WP_069957028.1">
    <property type="nucleotide sequence ID" value="NZ_MCGG01000011.1"/>
</dbReference>
<keyword evidence="11 13" id="KW-0234">DNA repair</keyword>
<gene>
    <name evidence="13" type="primary">ruvC</name>
    <name evidence="15" type="ORF">BEN30_05500</name>
</gene>
<evidence type="ECO:0000256" key="3">
    <source>
        <dbReference type="ARBA" id="ARBA00022722"/>
    </source>
</evidence>
<feature type="binding site" evidence="13">
    <location>
        <position position="139"/>
    </location>
    <ligand>
        <name>Mg(2+)</name>
        <dbReference type="ChEBI" id="CHEBI:18420"/>
        <label>1</label>
    </ligand>
</feature>
<dbReference type="PROSITE" id="PS01321">
    <property type="entry name" value="RUVC"/>
    <property type="match status" value="1"/>
</dbReference>
<dbReference type="EMBL" id="MCGG01000011">
    <property type="protein sequence ID" value="OEJ68670.1"/>
    <property type="molecule type" value="Genomic_DNA"/>
</dbReference>
<evidence type="ECO:0000256" key="8">
    <source>
        <dbReference type="ARBA" id="ARBA00022842"/>
    </source>
</evidence>
<dbReference type="Pfam" id="PF02075">
    <property type="entry name" value="RuvC"/>
    <property type="match status" value="1"/>
</dbReference>
<comment type="cofactor">
    <cofactor evidence="13">
        <name>Mg(2+)</name>
        <dbReference type="ChEBI" id="CHEBI:18420"/>
    </cofactor>
    <text evidence="13">Binds 2 Mg(2+) ion per subunit.</text>
</comment>
<keyword evidence="7 13" id="KW-0378">Hydrolase</keyword>
<keyword evidence="5 13" id="KW-0255">Endonuclease</keyword>
<dbReference type="STRING" id="28181.BEN30_05500"/>
<dbReference type="Gene3D" id="3.30.420.10">
    <property type="entry name" value="Ribonuclease H-like superfamily/Ribonuclease H"/>
    <property type="match status" value="1"/>
</dbReference>
<keyword evidence="16" id="KW-1185">Reference proteome</keyword>
<dbReference type="SUPFAM" id="SSF53098">
    <property type="entry name" value="Ribonuclease H-like"/>
    <property type="match status" value="1"/>
</dbReference>
<evidence type="ECO:0000256" key="11">
    <source>
        <dbReference type="ARBA" id="ARBA00023204"/>
    </source>
</evidence>
<comment type="subcellular location">
    <subcellularLocation>
        <location evidence="13">Cytoplasm</location>
    </subcellularLocation>
</comment>
<dbReference type="GO" id="GO:0009432">
    <property type="term" value="P:SOS response"/>
    <property type="evidence" value="ECO:0007669"/>
    <property type="project" value="UniProtKB-ARBA"/>
</dbReference>
<evidence type="ECO:0000256" key="2">
    <source>
        <dbReference type="ARBA" id="ARBA00022490"/>
    </source>
</evidence>
<evidence type="ECO:0000256" key="7">
    <source>
        <dbReference type="ARBA" id="ARBA00022801"/>
    </source>
</evidence>
<comment type="function">
    <text evidence="13">The RuvA-RuvB-RuvC complex processes Holliday junction (HJ) DNA during genetic recombination and DNA repair. Endonuclease that resolves HJ intermediates. Cleaves cruciform DNA by making single-stranded nicks across the HJ at symmetrical positions within the homologous arms, yielding a 5'-phosphate and a 3'-hydroxyl group; requires a central core of homology in the junction. The consensus cleavage sequence is 5'-(A/T)TT(C/G)-3'. Cleavage occurs on the 3'-side of the TT dinucleotide at the point of strand exchange. HJ branch migration catalyzed by RuvA-RuvB allows RuvC to scan DNA until it finds its consensus sequence, where it cleaves and resolves the cruciform DNA.</text>
</comment>
<dbReference type="Proteomes" id="UP000095347">
    <property type="component" value="Unassembled WGS sequence"/>
</dbReference>
<sequence>MRIIGIDPGLQRTGWGVIDARDNRLSFVAEGTITSSPKAALADRLMELHDGLVRVIELWKPEQAAVEETFVNKNPTSTLKLGQARGIALLVPARLGLAVGEYTPNMVKKSVVGAGHAAKEQVQMMVKTLLPGSGGGGPDAADALAVAICHAHLTETQSRINAAGGGR</sequence>
<evidence type="ECO:0000256" key="1">
    <source>
        <dbReference type="ARBA" id="ARBA00009518"/>
    </source>
</evidence>
<dbReference type="GO" id="GO:0008821">
    <property type="term" value="F:crossover junction DNA endonuclease activity"/>
    <property type="evidence" value="ECO:0007669"/>
    <property type="project" value="UniProtKB-UniRule"/>
</dbReference>
<evidence type="ECO:0000256" key="13">
    <source>
        <dbReference type="HAMAP-Rule" id="MF_00034"/>
    </source>
</evidence>
<dbReference type="InterPro" id="IPR012337">
    <property type="entry name" value="RNaseH-like_sf"/>
</dbReference>
<dbReference type="InterPro" id="IPR020563">
    <property type="entry name" value="X-over_junc_endoDNase_Mg_BS"/>
</dbReference>
<evidence type="ECO:0000256" key="10">
    <source>
        <dbReference type="ARBA" id="ARBA00023172"/>
    </source>
</evidence>
<evidence type="ECO:0000256" key="4">
    <source>
        <dbReference type="ARBA" id="ARBA00022723"/>
    </source>
</evidence>
<dbReference type="OrthoDB" id="9805499at2"/>
<feature type="binding site" evidence="13">
    <location>
        <position position="67"/>
    </location>
    <ligand>
        <name>Mg(2+)</name>
        <dbReference type="ChEBI" id="CHEBI:18420"/>
        <label>2</label>
    </ligand>
</feature>
<feature type="active site" evidence="13">
    <location>
        <position position="67"/>
    </location>
</feature>
<keyword evidence="2 13" id="KW-0963">Cytoplasm</keyword>
<proteinExistence type="inferred from homology"/>
<reference evidence="16" key="1">
    <citation type="submission" date="2016-07" db="EMBL/GenBank/DDBJ databases">
        <authorList>
            <person name="Florea S."/>
            <person name="Webb J.S."/>
            <person name="Jaromczyk J."/>
            <person name="Schardl C.L."/>
        </authorList>
    </citation>
    <scope>NUCLEOTIDE SEQUENCE [LARGE SCALE GENOMIC DNA]</scope>
    <source>
        <strain evidence="16">MV-1</strain>
    </source>
</reference>
<feature type="binding site" evidence="13">
    <location>
        <position position="7"/>
    </location>
    <ligand>
        <name>Mg(2+)</name>
        <dbReference type="ChEBI" id="CHEBI:18420"/>
        <label>1</label>
    </ligand>
</feature>
<dbReference type="EC" id="3.1.21.10" evidence="13 14"/>
<dbReference type="GO" id="GO:0006310">
    <property type="term" value="P:DNA recombination"/>
    <property type="evidence" value="ECO:0007669"/>
    <property type="project" value="UniProtKB-UniRule"/>
</dbReference>
<keyword evidence="3 13" id="KW-0540">Nuclease</keyword>
<protein>
    <recommendedName>
        <fullName evidence="13 14">Crossover junction endodeoxyribonuclease RuvC</fullName>
        <ecNumber evidence="13 14">3.1.21.10</ecNumber>
    </recommendedName>
    <alternativeName>
        <fullName evidence="13">Holliday junction nuclease RuvC</fullName>
    </alternativeName>
    <alternativeName>
        <fullName evidence="13">Holliday junction resolvase RuvC</fullName>
    </alternativeName>
</protein>
<dbReference type="FunFam" id="3.30.420.10:FF:000002">
    <property type="entry name" value="Crossover junction endodeoxyribonuclease RuvC"/>
    <property type="match status" value="1"/>
</dbReference>
<dbReference type="PRINTS" id="PR00696">
    <property type="entry name" value="RSOLVASERUVC"/>
</dbReference>
<comment type="catalytic activity">
    <reaction evidence="12 13">
        <text>Endonucleolytic cleavage at a junction such as a reciprocal single-stranded crossover between two homologous DNA duplexes (Holliday junction).</text>
        <dbReference type="EC" id="3.1.21.10"/>
    </reaction>
</comment>
<evidence type="ECO:0000313" key="16">
    <source>
        <dbReference type="Proteomes" id="UP000095347"/>
    </source>
</evidence>
<evidence type="ECO:0000256" key="5">
    <source>
        <dbReference type="ARBA" id="ARBA00022759"/>
    </source>
</evidence>
<evidence type="ECO:0000256" key="12">
    <source>
        <dbReference type="ARBA" id="ARBA00029354"/>
    </source>
</evidence>
<evidence type="ECO:0000256" key="14">
    <source>
        <dbReference type="NCBIfam" id="TIGR00228"/>
    </source>
</evidence>
<dbReference type="PANTHER" id="PTHR30194:SF3">
    <property type="entry name" value="CROSSOVER JUNCTION ENDODEOXYRIBONUCLEASE RUVC"/>
    <property type="match status" value="1"/>
</dbReference>
<dbReference type="HAMAP" id="MF_00034">
    <property type="entry name" value="RuvC"/>
    <property type="match status" value="1"/>
</dbReference>
<dbReference type="CDD" id="cd16962">
    <property type="entry name" value="RuvC"/>
    <property type="match status" value="1"/>
</dbReference>
<keyword evidence="10 13" id="KW-0233">DNA recombination</keyword>
<dbReference type="GO" id="GO:0005737">
    <property type="term" value="C:cytoplasm"/>
    <property type="evidence" value="ECO:0007669"/>
    <property type="project" value="UniProtKB-SubCell"/>
</dbReference>
<feature type="active site" evidence="13">
    <location>
        <position position="7"/>
    </location>
</feature>
<comment type="similarity">
    <text evidence="1 13">Belongs to the RuvC family.</text>
</comment>
<name>A0A1E5QA56_9PROT</name>
<evidence type="ECO:0000313" key="15">
    <source>
        <dbReference type="EMBL" id="OEJ68670.1"/>
    </source>
</evidence>
<keyword evidence="4 13" id="KW-0479">Metal-binding</keyword>
<evidence type="ECO:0000256" key="9">
    <source>
        <dbReference type="ARBA" id="ARBA00023125"/>
    </source>
</evidence>
<keyword evidence="9 13" id="KW-0238">DNA-binding</keyword>